<dbReference type="GeneID" id="25912501"/>
<dbReference type="STRING" id="667725.A0A0L0FHF8"/>
<accession>A0A0L0FHF8</accession>
<proteinExistence type="predicted"/>
<name>A0A0L0FHF8_9EUKA</name>
<evidence type="ECO:0000256" key="3">
    <source>
        <dbReference type="ARBA" id="ARBA00022824"/>
    </source>
</evidence>
<protein>
    <recommendedName>
        <fullName evidence="6">MRH domain-containing protein</fullName>
    </recommendedName>
</protein>
<dbReference type="InterPro" id="IPR044865">
    <property type="entry name" value="MRH_dom"/>
</dbReference>
<dbReference type="eggNOG" id="KOG3394">
    <property type="taxonomic scope" value="Eukaryota"/>
</dbReference>
<evidence type="ECO:0000313" key="7">
    <source>
        <dbReference type="EMBL" id="KNC75478.1"/>
    </source>
</evidence>
<dbReference type="GO" id="GO:0005788">
    <property type="term" value="C:endoplasmic reticulum lumen"/>
    <property type="evidence" value="ECO:0007669"/>
    <property type="project" value="TreeGrafter"/>
</dbReference>
<reference evidence="7 8" key="1">
    <citation type="submission" date="2011-02" db="EMBL/GenBank/DDBJ databases">
        <title>The Genome Sequence of Sphaeroforma arctica JP610.</title>
        <authorList>
            <consortium name="The Broad Institute Genome Sequencing Platform"/>
            <person name="Russ C."/>
            <person name="Cuomo C."/>
            <person name="Young S.K."/>
            <person name="Zeng Q."/>
            <person name="Gargeya S."/>
            <person name="Alvarado L."/>
            <person name="Berlin A."/>
            <person name="Chapman S.B."/>
            <person name="Chen Z."/>
            <person name="Freedman E."/>
            <person name="Gellesch M."/>
            <person name="Goldberg J."/>
            <person name="Griggs A."/>
            <person name="Gujja S."/>
            <person name="Heilman E."/>
            <person name="Heiman D."/>
            <person name="Howarth C."/>
            <person name="Mehta T."/>
            <person name="Neiman D."/>
            <person name="Pearson M."/>
            <person name="Roberts A."/>
            <person name="Saif S."/>
            <person name="Shea T."/>
            <person name="Shenoy N."/>
            <person name="Sisk P."/>
            <person name="Stolte C."/>
            <person name="Sykes S."/>
            <person name="White J."/>
            <person name="Yandava C."/>
            <person name="Burger G."/>
            <person name="Gray M.W."/>
            <person name="Holland P.W.H."/>
            <person name="King N."/>
            <person name="Lang F.B.F."/>
            <person name="Roger A.J."/>
            <person name="Ruiz-Trillo I."/>
            <person name="Haas B."/>
            <person name="Nusbaum C."/>
            <person name="Birren B."/>
        </authorList>
    </citation>
    <scope>NUCLEOTIDE SEQUENCE [LARGE SCALE GENOMIC DNA]</scope>
    <source>
        <strain evidence="7 8">JP610</strain>
    </source>
</reference>
<dbReference type="PANTHER" id="PTHR15414">
    <property type="entry name" value="OS-9-RELATED"/>
    <property type="match status" value="1"/>
</dbReference>
<evidence type="ECO:0000313" key="8">
    <source>
        <dbReference type="Proteomes" id="UP000054560"/>
    </source>
</evidence>
<feature type="region of interest" description="Disordered" evidence="5">
    <location>
        <begin position="80"/>
        <end position="114"/>
    </location>
</feature>
<dbReference type="PROSITE" id="PS51914">
    <property type="entry name" value="MRH"/>
    <property type="match status" value="1"/>
</dbReference>
<dbReference type="Gene3D" id="2.70.130.10">
    <property type="entry name" value="Mannose-6-phosphate receptor binding domain"/>
    <property type="match status" value="1"/>
</dbReference>
<dbReference type="RefSeq" id="XP_014149380.1">
    <property type="nucleotide sequence ID" value="XM_014293905.1"/>
</dbReference>
<feature type="domain" description="MRH" evidence="6">
    <location>
        <begin position="30"/>
        <end position="182"/>
    </location>
</feature>
<dbReference type="OrthoDB" id="448954at2759"/>
<keyword evidence="2" id="KW-0732">Signal</keyword>
<evidence type="ECO:0000259" key="6">
    <source>
        <dbReference type="PROSITE" id="PS51914"/>
    </source>
</evidence>
<feature type="compositionally biased region" description="Polar residues" evidence="5">
    <location>
        <begin position="80"/>
        <end position="90"/>
    </location>
</feature>
<dbReference type="PANTHER" id="PTHR15414:SF0">
    <property type="entry name" value="ENDOPLASMIC RETICULUM LECTIN 1"/>
    <property type="match status" value="1"/>
</dbReference>
<evidence type="ECO:0000256" key="1">
    <source>
        <dbReference type="ARBA" id="ARBA00004240"/>
    </source>
</evidence>
<keyword evidence="4" id="KW-1015">Disulfide bond</keyword>
<gene>
    <name evidence="7" type="ORF">SARC_11997</name>
</gene>
<keyword evidence="8" id="KW-1185">Reference proteome</keyword>
<evidence type="ECO:0000256" key="4">
    <source>
        <dbReference type="ARBA" id="ARBA00023157"/>
    </source>
</evidence>
<dbReference type="GO" id="GO:0030968">
    <property type="term" value="P:endoplasmic reticulum unfolded protein response"/>
    <property type="evidence" value="ECO:0007669"/>
    <property type="project" value="InterPro"/>
</dbReference>
<dbReference type="SUPFAM" id="SSF50911">
    <property type="entry name" value="Mannose 6-phosphate receptor domain"/>
    <property type="match status" value="1"/>
</dbReference>
<organism evidence="7 8">
    <name type="scientific">Sphaeroforma arctica JP610</name>
    <dbReference type="NCBI Taxonomy" id="667725"/>
    <lineage>
        <taxon>Eukaryota</taxon>
        <taxon>Ichthyosporea</taxon>
        <taxon>Ichthyophonida</taxon>
        <taxon>Sphaeroforma</taxon>
    </lineage>
</organism>
<evidence type="ECO:0000256" key="5">
    <source>
        <dbReference type="SAM" id="MobiDB-lite"/>
    </source>
</evidence>
<dbReference type="InterPro" id="IPR009011">
    <property type="entry name" value="Man6P_isomerase_rcpt-bd_dom_sf"/>
</dbReference>
<dbReference type="Proteomes" id="UP000054560">
    <property type="component" value="Unassembled WGS sequence"/>
</dbReference>
<sequence length="275" mass="30774">MCCLPSQREDEQENPQTNTEPEAIIAALIGTCIDYSDGFWSYEFCIGGSLRQFLIAQQTDPETQIKHDYSLGTYTNTSVTAQASDSSTADTVEEKDTPSPNPGHAGGSSSDPPLLQWGGLRFPYFEWKYEEGTICDVTGSPRKTSVRFICMQGVPEMTMLSLQESVTCVYTAIVAVPELCTHEKFRTSSGKYYDLKCYLPDEAERFEAVRSSARRRAAAMNIPHVTNWGLPKVMPADWKDPLTVRQRGLVADEPVQYQKIRADMIMDLLKDLQAQ</sequence>
<dbReference type="InterPro" id="IPR045149">
    <property type="entry name" value="OS-9-like"/>
</dbReference>
<dbReference type="InterPro" id="IPR012913">
    <property type="entry name" value="OS9-like_dom"/>
</dbReference>
<dbReference type="EMBL" id="KQ243599">
    <property type="protein sequence ID" value="KNC75478.1"/>
    <property type="molecule type" value="Genomic_DNA"/>
</dbReference>
<comment type="subcellular location">
    <subcellularLocation>
        <location evidence="1">Endoplasmic reticulum</location>
    </subcellularLocation>
</comment>
<evidence type="ECO:0000256" key="2">
    <source>
        <dbReference type="ARBA" id="ARBA00022729"/>
    </source>
</evidence>
<dbReference type="GO" id="GO:0030970">
    <property type="term" value="P:retrograde protein transport, ER to cytosol"/>
    <property type="evidence" value="ECO:0007669"/>
    <property type="project" value="TreeGrafter"/>
</dbReference>
<dbReference type="Pfam" id="PF07915">
    <property type="entry name" value="PRKCSH"/>
    <property type="match status" value="1"/>
</dbReference>
<dbReference type="AlphaFoldDB" id="A0A0L0FHF8"/>
<keyword evidence="3" id="KW-0256">Endoplasmic reticulum</keyword>